<evidence type="ECO:0000313" key="1">
    <source>
        <dbReference type="EMBL" id="VEN72770.1"/>
    </source>
</evidence>
<proteinExistence type="predicted"/>
<protein>
    <submittedName>
        <fullName evidence="1">Uncharacterized protein</fullName>
    </submittedName>
</protein>
<dbReference type="AlphaFoldDB" id="A0A484HGJ4"/>
<organism evidence="1">
    <name type="scientific">uncultured Desulfobacteraceae bacterium</name>
    <dbReference type="NCBI Taxonomy" id="218296"/>
    <lineage>
        <taxon>Bacteria</taxon>
        <taxon>Pseudomonadati</taxon>
        <taxon>Thermodesulfobacteriota</taxon>
        <taxon>Desulfobacteria</taxon>
        <taxon>Desulfobacterales</taxon>
        <taxon>Desulfobacteraceae</taxon>
        <taxon>environmental samples</taxon>
    </lineage>
</organism>
<accession>A0A484HGJ4</accession>
<gene>
    <name evidence="1" type="ORF">EPICR_10269</name>
</gene>
<reference evidence="1" key="1">
    <citation type="submission" date="2019-01" db="EMBL/GenBank/DDBJ databases">
        <authorList>
            <consortium name="Genoscope - CEA"/>
            <person name="William W."/>
        </authorList>
    </citation>
    <scope>NUCLEOTIDE SEQUENCE</scope>
    <source>
        <strain evidence="1">CR-1</strain>
    </source>
</reference>
<sequence length="97" mass="11629">MEKWEQANHHRKNRDRHNNTLFEEYFKDHEKPTRRYKSPVTRIDIAAKERLSVLNDLELMNLNSRTLYPGLEGFAKSIAWEIDLYGKNGTFSDYLQK</sequence>
<name>A0A484HGJ4_9BACT</name>
<dbReference type="EMBL" id="CAACVI010000001">
    <property type="protein sequence ID" value="VEN72770.1"/>
    <property type="molecule type" value="Genomic_DNA"/>
</dbReference>